<name>A0A8S5SR01_9CAUD</name>
<sequence>MASEVSICNLALTRVGEAGSITSIKPPEGSVHAKVCAVLYPVSVGILLEAHDWRFATRRAALTEIQTKELHGWRGLFALPSDCQRVISVRPSAIQRAPWPQNPPFVVERFDGSPALYTDCPTPVIQYIMAEPGVGSFPPLFVDALAWHLAQALAGALIKGKEGVQITAAITTKYERALAEAMKKDAGQHYEPICHVAPWIAVR</sequence>
<protein>
    <submittedName>
        <fullName evidence="1">Tail tubular protein</fullName>
    </submittedName>
</protein>
<proteinExistence type="predicted"/>
<evidence type="ECO:0000313" key="1">
    <source>
        <dbReference type="EMBL" id="DAF53425.1"/>
    </source>
</evidence>
<accession>A0A8S5SR01</accession>
<reference evidence="1" key="1">
    <citation type="journal article" date="2021" name="Proc. Natl. Acad. Sci. U.S.A.">
        <title>A Catalog of Tens of Thousands of Viruses from Human Metagenomes Reveals Hidden Associations with Chronic Diseases.</title>
        <authorList>
            <person name="Tisza M.J."/>
            <person name="Buck C.B."/>
        </authorList>
    </citation>
    <scope>NUCLEOTIDE SEQUENCE</scope>
    <source>
        <strain evidence="1">CtXBg1</strain>
    </source>
</reference>
<organism evidence="1">
    <name type="scientific">Podoviridae sp. ctXBg1</name>
    <dbReference type="NCBI Taxonomy" id="2827739"/>
    <lineage>
        <taxon>Viruses</taxon>
        <taxon>Duplodnaviria</taxon>
        <taxon>Heunggongvirae</taxon>
        <taxon>Uroviricota</taxon>
        <taxon>Caudoviricetes</taxon>
    </lineage>
</organism>
<dbReference type="EMBL" id="BK032653">
    <property type="protein sequence ID" value="DAF53425.1"/>
    <property type="molecule type" value="Genomic_DNA"/>
</dbReference>